<dbReference type="KEGG" id="tbe:Trebr_1876"/>
<proteinExistence type="predicted"/>
<dbReference type="eggNOG" id="COG0438">
    <property type="taxonomic scope" value="Bacteria"/>
</dbReference>
<dbReference type="AlphaFoldDB" id="F4LIY6"/>
<dbReference type="GO" id="GO:0009103">
    <property type="term" value="P:lipopolysaccharide biosynthetic process"/>
    <property type="evidence" value="ECO:0007669"/>
    <property type="project" value="TreeGrafter"/>
</dbReference>
<dbReference type="CDD" id="cd03801">
    <property type="entry name" value="GT4_PimA-like"/>
    <property type="match status" value="1"/>
</dbReference>
<evidence type="ECO:0000313" key="3">
    <source>
        <dbReference type="EMBL" id="AEE17295.1"/>
    </source>
</evidence>
<sequence>MQKICLVTCGDLPVPAVQGGAVETLLQLLAEENERQLKCEFVIISRLYEKAFEESKKYRHTQFLYNRADTWLEQKLQFISRTANKLCKILFRTEIPVYSAWYKRSYKLAVACKPDFVVFEGGNMPASFSVFNKTFTQDRLAIHLHGNWFPSPFVSRLFGRVISVSKFVNDEYLSSCTNKDIKPFVVLNTVNQSAFRSKISADERNVIRRKYGFTDSDFVIVFCGRICAEKGVHELEKAVLNAEKNVKLLIIGSPQYANGTTSSYLKEAMRLGQIEAGRIVFTGFVHNKEVYKLYKSCECMALPSLWEEPCALVQIESMTAGMPLVVTRSGGIPEYVTEKCAIILERDEQLVSNMTETFNKLCHSPEDCLSMSKASLERAREFSLERFYASFLECFS</sequence>
<name>F4LIY6_TREBD</name>
<dbReference type="STRING" id="906968.Trebr_1876"/>
<keyword evidence="1 3" id="KW-0808">Transferase</keyword>
<evidence type="ECO:0000313" key="4">
    <source>
        <dbReference type="Proteomes" id="UP000006546"/>
    </source>
</evidence>
<dbReference type="EMBL" id="CP002696">
    <property type="protein sequence ID" value="AEE17295.1"/>
    <property type="molecule type" value="Genomic_DNA"/>
</dbReference>
<dbReference type="Pfam" id="PF00534">
    <property type="entry name" value="Glycos_transf_1"/>
    <property type="match status" value="1"/>
</dbReference>
<dbReference type="PANTHER" id="PTHR46401:SF2">
    <property type="entry name" value="GLYCOSYLTRANSFERASE WBBK-RELATED"/>
    <property type="match status" value="1"/>
</dbReference>
<evidence type="ECO:0000259" key="2">
    <source>
        <dbReference type="Pfam" id="PF00534"/>
    </source>
</evidence>
<dbReference type="GO" id="GO:0016757">
    <property type="term" value="F:glycosyltransferase activity"/>
    <property type="evidence" value="ECO:0007669"/>
    <property type="project" value="InterPro"/>
</dbReference>
<organism evidence="3 4">
    <name type="scientific">Treponema brennaborense (strain DSM 12168 / CIP 105900 / DD5/3)</name>
    <dbReference type="NCBI Taxonomy" id="906968"/>
    <lineage>
        <taxon>Bacteria</taxon>
        <taxon>Pseudomonadati</taxon>
        <taxon>Spirochaetota</taxon>
        <taxon>Spirochaetia</taxon>
        <taxon>Spirochaetales</taxon>
        <taxon>Treponemataceae</taxon>
        <taxon>Treponema</taxon>
    </lineage>
</organism>
<dbReference type="SUPFAM" id="SSF53756">
    <property type="entry name" value="UDP-Glycosyltransferase/glycogen phosphorylase"/>
    <property type="match status" value="1"/>
</dbReference>
<dbReference type="HOGENOM" id="CLU_009583_38_3_12"/>
<dbReference type="InterPro" id="IPR001296">
    <property type="entry name" value="Glyco_trans_1"/>
</dbReference>
<keyword evidence="4" id="KW-1185">Reference proteome</keyword>
<evidence type="ECO:0000256" key="1">
    <source>
        <dbReference type="ARBA" id="ARBA00022679"/>
    </source>
</evidence>
<dbReference type="Proteomes" id="UP000006546">
    <property type="component" value="Chromosome"/>
</dbReference>
<accession>F4LIY6</accession>
<dbReference type="Gene3D" id="3.40.50.2000">
    <property type="entry name" value="Glycogen Phosphorylase B"/>
    <property type="match status" value="2"/>
</dbReference>
<protein>
    <submittedName>
        <fullName evidence="3">Glycosyl transferase group 1</fullName>
    </submittedName>
</protein>
<dbReference type="OrthoDB" id="9801609at2"/>
<dbReference type="RefSeq" id="WP_013758999.1">
    <property type="nucleotide sequence ID" value="NC_015500.1"/>
</dbReference>
<feature type="domain" description="Glycosyl transferase family 1" evidence="2">
    <location>
        <begin position="204"/>
        <end position="375"/>
    </location>
</feature>
<reference evidence="4" key="1">
    <citation type="submission" date="2011-04" db="EMBL/GenBank/DDBJ databases">
        <title>The complete genome of Treponema brennaborense DSM 12168.</title>
        <authorList>
            <person name="Lucas S."/>
            <person name="Han J."/>
            <person name="Lapidus A."/>
            <person name="Bruce D."/>
            <person name="Goodwin L."/>
            <person name="Pitluck S."/>
            <person name="Peters L."/>
            <person name="Kyrpides N."/>
            <person name="Mavromatis K."/>
            <person name="Ivanova N."/>
            <person name="Mikhailova N."/>
            <person name="Pagani I."/>
            <person name="Teshima H."/>
            <person name="Detter J.C."/>
            <person name="Tapia R."/>
            <person name="Han C."/>
            <person name="Land M."/>
            <person name="Hauser L."/>
            <person name="Markowitz V."/>
            <person name="Cheng J.-F."/>
            <person name="Hugenholtz P."/>
            <person name="Woyke T."/>
            <person name="Wu D."/>
            <person name="Gronow S."/>
            <person name="Wellnitz S."/>
            <person name="Brambilla E."/>
            <person name="Klenk H.-P."/>
            <person name="Eisen J.A."/>
        </authorList>
    </citation>
    <scope>NUCLEOTIDE SEQUENCE [LARGE SCALE GENOMIC DNA]</scope>
    <source>
        <strain evidence="4">DSM 12168 / CIP 105900 / DD5/3</strain>
    </source>
</reference>
<gene>
    <name evidence="3" type="ordered locus">Trebr_1876</name>
</gene>
<dbReference type="PANTHER" id="PTHR46401">
    <property type="entry name" value="GLYCOSYLTRANSFERASE WBBK-RELATED"/>
    <property type="match status" value="1"/>
</dbReference>